<feature type="binding site" evidence="8">
    <location>
        <begin position="189"/>
        <end position="190"/>
    </location>
    <ligand>
        <name>1-deoxy-D-xylulose 5-phosphate</name>
        <dbReference type="ChEBI" id="CHEBI:57792"/>
    </ligand>
</feature>
<keyword evidence="4 8" id="KW-0808">Transferase</keyword>
<feature type="domain" description="Thiazole synthase ThiG" evidence="10">
    <location>
        <begin position="9"/>
        <end position="254"/>
    </location>
</feature>
<evidence type="ECO:0000256" key="7">
    <source>
        <dbReference type="ARBA" id="ARBA00049897"/>
    </source>
</evidence>
<feature type="active site" description="Schiff-base intermediate with DXP" evidence="8">
    <location>
        <position position="102"/>
    </location>
</feature>
<accession>A0ABQ2EYE9</accession>
<keyword evidence="5 8" id="KW-0784">Thiamine biosynthesis</keyword>
<dbReference type="HAMAP" id="MF_00443">
    <property type="entry name" value="ThiG"/>
    <property type="match status" value="1"/>
</dbReference>
<organism evidence="11 12">
    <name type="scientific">Deinococcus malanensis</name>
    <dbReference type="NCBI Taxonomy" id="1706855"/>
    <lineage>
        <taxon>Bacteria</taxon>
        <taxon>Thermotogati</taxon>
        <taxon>Deinococcota</taxon>
        <taxon>Deinococci</taxon>
        <taxon>Deinococcales</taxon>
        <taxon>Deinococcaceae</taxon>
        <taxon>Deinococcus</taxon>
    </lineage>
</organism>
<dbReference type="Proteomes" id="UP000647587">
    <property type="component" value="Unassembled WGS sequence"/>
</dbReference>
<dbReference type="PANTHER" id="PTHR34266:SF2">
    <property type="entry name" value="THIAZOLE SYNTHASE"/>
    <property type="match status" value="1"/>
</dbReference>
<comment type="function">
    <text evidence="1 8">Catalyzes the rearrangement of 1-deoxy-D-xylulose 5-phosphate (DXP) to produce the thiazole phosphate moiety of thiamine. Sulfur is provided by the thiocarboxylate moiety of the carrier protein ThiS. In vitro, sulfur can be provided by H(2)S.</text>
</comment>
<dbReference type="RefSeq" id="WP_189009383.1">
    <property type="nucleotide sequence ID" value="NZ_BMPP01000010.1"/>
</dbReference>
<evidence type="ECO:0000256" key="3">
    <source>
        <dbReference type="ARBA" id="ARBA00011960"/>
    </source>
</evidence>
<evidence type="ECO:0000313" key="12">
    <source>
        <dbReference type="Proteomes" id="UP000647587"/>
    </source>
</evidence>
<dbReference type="InterPro" id="IPR033983">
    <property type="entry name" value="Thiazole_synthase_ThiG"/>
</dbReference>
<comment type="similarity">
    <text evidence="8">Belongs to the ThiG family.</text>
</comment>
<comment type="pathway">
    <text evidence="2 8">Cofactor biosynthesis; thiamine diphosphate biosynthesis.</text>
</comment>
<dbReference type="CDD" id="cd04728">
    <property type="entry name" value="ThiG"/>
    <property type="match status" value="1"/>
</dbReference>
<feature type="compositionally biased region" description="Low complexity" evidence="9">
    <location>
        <begin position="267"/>
        <end position="277"/>
    </location>
</feature>
<feature type="region of interest" description="Disordered" evidence="9">
    <location>
        <begin position="245"/>
        <end position="277"/>
    </location>
</feature>
<dbReference type="Pfam" id="PF05690">
    <property type="entry name" value="ThiG"/>
    <property type="match status" value="1"/>
</dbReference>
<keyword evidence="12" id="KW-1185">Reference proteome</keyword>
<dbReference type="InterPro" id="IPR013785">
    <property type="entry name" value="Aldolase_TIM"/>
</dbReference>
<evidence type="ECO:0000256" key="6">
    <source>
        <dbReference type="ARBA" id="ARBA00023270"/>
    </source>
</evidence>
<dbReference type="PANTHER" id="PTHR34266">
    <property type="entry name" value="THIAZOLE SYNTHASE"/>
    <property type="match status" value="1"/>
</dbReference>
<evidence type="ECO:0000256" key="2">
    <source>
        <dbReference type="ARBA" id="ARBA00004948"/>
    </source>
</evidence>
<keyword evidence="8" id="KW-0963">Cytoplasm</keyword>
<evidence type="ECO:0000256" key="8">
    <source>
        <dbReference type="HAMAP-Rule" id="MF_00443"/>
    </source>
</evidence>
<comment type="subcellular location">
    <subcellularLocation>
        <location evidence="8">Cytoplasm</location>
    </subcellularLocation>
</comment>
<dbReference type="InterPro" id="IPR008867">
    <property type="entry name" value="ThiG"/>
</dbReference>
<name>A0ABQ2EYE9_9DEIO</name>
<gene>
    <name evidence="8 11" type="primary">thiG</name>
    <name evidence="11" type="ORF">GCM10008955_26040</name>
</gene>
<evidence type="ECO:0000256" key="5">
    <source>
        <dbReference type="ARBA" id="ARBA00022977"/>
    </source>
</evidence>
<evidence type="ECO:0000256" key="1">
    <source>
        <dbReference type="ARBA" id="ARBA00002834"/>
    </source>
</evidence>
<dbReference type="Gene3D" id="3.20.20.70">
    <property type="entry name" value="Aldolase class I"/>
    <property type="match status" value="1"/>
</dbReference>
<evidence type="ECO:0000259" key="10">
    <source>
        <dbReference type="Pfam" id="PF05690"/>
    </source>
</evidence>
<comment type="catalytic activity">
    <reaction evidence="7 8">
        <text>[ThiS sulfur-carrier protein]-C-terminal-Gly-aminoethanethioate + 2-iminoacetate + 1-deoxy-D-xylulose 5-phosphate = [ThiS sulfur-carrier protein]-C-terminal Gly-Gly + 2-[(2R,5Z)-2-carboxy-4-methylthiazol-5(2H)-ylidene]ethyl phosphate + 2 H2O + H(+)</text>
        <dbReference type="Rhea" id="RHEA:26297"/>
        <dbReference type="Rhea" id="RHEA-COMP:12909"/>
        <dbReference type="Rhea" id="RHEA-COMP:19908"/>
        <dbReference type="ChEBI" id="CHEBI:15377"/>
        <dbReference type="ChEBI" id="CHEBI:15378"/>
        <dbReference type="ChEBI" id="CHEBI:57792"/>
        <dbReference type="ChEBI" id="CHEBI:62899"/>
        <dbReference type="ChEBI" id="CHEBI:77846"/>
        <dbReference type="ChEBI" id="CHEBI:90778"/>
        <dbReference type="ChEBI" id="CHEBI:232372"/>
        <dbReference type="EC" id="2.8.1.10"/>
    </reaction>
</comment>
<reference evidence="12" key="1">
    <citation type="journal article" date="2019" name="Int. J. Syst. Evol. Microbiol.">
        <title>The Global Catalogue of Microorganisms (GCM) 10K type strain sequencing project: providing services to taxonomists for standard genome sequencing and annotation.</title>
        <authorList>
            <consortium name="The Broad Institute Genomics Platform"/>
            <consortium name="The Broad Institute Genome Sequencing Center for Infectious Disease"/>
            <person name="Wu L."/>
            <person name="Ma J."/>
        </authorList>
    </citation>
    <scope>NUCLEOTIDE SEQUENCE [LARGE SCALE GENOMIC DNA]</scope>
    <source>
        <strain evidence="12">JCM 30331</strain>
    </source>
</reference>
<feature type="binding site" evidence="8">
    <location>
        <begin position="211"/>
        <end position="212"/>
    </location>
    <ligand>
        <name>1-deoxy-D-xylulose 5-phosphate</name>
        <dbReference type="ChEBI" id="CHEBI:57792"/>
    </ligand>
</feature>
<dbReference type="EMBL" id="BMPP01000010">
    <property type="protein sequence ID" value="GGK30978.1"/>
    <property type="molecule type" value="Genomic_DNA"/>
</dbReference>
<dbReference type="EC" id="2.8.1.10" evidence="3 8"/>
<evidence type="ECO:0000313" key="11">
    <source>
        <dbReference type="EMBL" id="GGK30978.1"/>
    </source>
</evidence>
<protein>
    <recommendedName>
        <fullName evidence="3 8">Thiazole synthase</fullName>
        <ecNumber evidence="3 8">2.8.1.10</ecNumber>
    </recommendedName>
</protein>
<proteinExistence type="inferred from homology"/>
<keyword evidence="6 8" id="KW-0704">Schiff base</keyword>
<evidence type="ECO:0000256" key="9">
    <source>
        <dbReference type="SAM" id="MobiDB-lite"/>
    </source>
</evidence>
<comment type="caution">
    <text evidence="11">The sequence shown here is derived from an EMBL/GenBank/DDBJ whole genome shotgun (WGS) entry which is preliminary data.</text>
</comment>
<dbReference type="SUPFAM" id="SSF110399">
    <property type="entry name" value="ThiG-like"/>
    <property type="match status" value="1"/>
</dbReference>
<feature type="binding site" evidence="8">
    <location>
        <position position="163"/>
    </location>
    <ligand>
        <name>1-deoxy-D-xylulose 5-phosphate</name>
        <dbReference type="ChEBI" id="CHEBI:57792"/>
    </ligand>
</feature>
<evidence type="ECO:0000256" key="4">
    <source>
        <dbReference type="ARBA" id="ARBA00022679"/>
    </source>
</evidence>
<comment type="subunit">
    <text evidence="8">Homotetramer. Forms heterodimers with either ThiH or ThiS.</text>
</comment>
<sequence>MSIQHDLLTIAGKSFRSRLMLGTGKFTDLRVMREALEASGTGIVTVAIRRVELRAPGHVGLLDALDLDRYQLLPNTAGCRTAEEAVRVARLARAATGVSWVKLEVIPDPRWLLPDPVGTLSAAHTLVDDGFTVLPYVQPDAVLARALEDAGCATVMPLASPIGTGRGLRTGELLRTVLDGARVPIVVDAGLGVPSDAAQAMEAGADAVLVNTAIAEARDPVAMARAFALGVQAGRLGYLAGRMAERDHASPSSPAAGVPRLPDPEVPDLVPPVDARA</sequence>